<sequence length="220" mass="25294">MLKKIFIIVSKDLKIDLSQGHLFFSVALYLVSSIFVVYLSFGSVGIKDLSTWVSLFWVLILFGSITSISKSFLHESKKRDYYYYFLLSPTELILSKLLYNFFYLIILCFIAFGFYSLLIGSFIESYLFFYFILVVGSLSISNCLTLVSAISYQVRNNSAIMSVLSFPIILPILLILIKITKISASNFSWNLVQDDIYLLILLNIITLSLSKILFGYLWRN</sequence>
<evidence type="ECO:0000313" key="7">
    <source>
        <dbReference type="EMBL" id="SUZ81494.1"/>
    </source>
</evidence>
<dbReference type="GO" id="GO:0016020">
    <property type="term" value="C:membrane"/>
    <property type="evidence" value="ECO:0007669"/>
    <property type="project" value="UniProtKB-SubCell"/>
</dbReference>
<keyword evidence="4 6" id="KW-1133">Transmembrane helix</keyword>
<comment type="subcellular location">
    <subcellularLocation>
        <location evidence="1">Membrane</location>
        <topology evidence="1">Multi-pass membrane protein</topology>
    </subcellularLocation>
</comment>
<name>A0A381QRA4_9ZZZZ</name>
<evidence type="ECO:0000256" key="5">
    <source>
        <dbReference type="ARBA" id="ARBA00023136"/>
    </source>
</evidence>
<reference evidence="7" key="1">
    <citation type="submission" date="2018-05" db="EMBL/GenBank/DDBJ databases">
        <authorList>
            <person name="Lanie J.A."/>
            <person name="Ng W.-L."/>
            <person name="Kazmierczak K.M."/>
            <person name="Andrzejewski T.M."/>
            <person name="Davidsen T.M."/>
            <person name="Wayne K.J."/>
            <person name="Tettelin H."/>
            <person name="Glass J.I."/>
            <person name="Rusch D."/>
            <person name="Podicherti R."/>
            <person name="Tsui H.-C.T."/>
            <person name="Winkler M.E."/>
        </authorList>
    </citation>
    <scope>NUCLEOTIDE SEQUENCE</scope>
</reference>
<feature type="transmembrane region" description="Helical" evidence="6">
    <location>
        <begin position="21"/>
        <end position="41"/>
    </location>
</feature>
<dbReference type="GO" id="GO:0015232">
    <property type="term" value="F:heme transmembrane transporter activity"/>
    <property type="evidence" value="ECO:0007669"/>
    <property type="project" value="InterPro"/>
</dbReference>
<evidence type="ECO:0000256" key="3">
    <source>
        <dbReference type="ARBA" id="ARBA00022692"/>
    </source>
</evidence>
<gene>
    <name evidence="7" type="ORF">METZ01_LOCUS34348</name>
</gene>
<feature type="transmembrane region" description="Helical" evidence="6">
    <location>
        <begin position="101"/>
        <end position="123"/>
    </location>
</feature>
<comment type="similarity">
    <text evidence="2">Belongs to the CcmB/CycW/HelB family.</text>
</comment>
<dbReference type="Pfam" id="PF03379">
    <property type="entry name" value="CcmB"/>
    <property type="match status" value="1"/>
</dbReference>
<dbReference type="InterPro" id="IPR003544">
    <property type="entry name" value="Cyt_c_biogenesis_CcmB"/>
</dbReference>
<feature type="transmembrane region" description="Helical" evidence="6">
    <location>
        <begin position="159"/>
        <end position="177"/>
    </location>
</feature>
<dbReference type="EMBL" id="UINC01001471">
    <property type="protein sequence ID" value="SUZ81494.1"/>
    <property type="molecule type" value="Genomic_DNA"/>
</dbReference>
<evidence type="ECO:0000256" key="4">
    <source>
        <dbReference type="ARBA" id="ARBA00022989"/>
    </source>
</evidence>
<evidence type="ECO:0008006" key="8">
    <source>
        <dbReference type="Google" id="ProtNLM"/>
    </source>
</evidence>
<keyword evidence="5 6" id="KW-0472">Membrane</keyword>
<evidence type="ECO:0000256" key="6">
    <source>
        <dbReference type="SAM" id="Phobius"/>
    </source>
</evidence>
<feature type="transmembrane region" description="Helical" evidence="6">
    <location>
        <begin position="129"/>
        <end position="152"/>
    </location>
</feature>
<proteinExistence type="inferred from homology"/>
<organism evidence="7">
    <name type="scientific">marine metagenome</name>
    <dbReference type="NCBI Taxonomy" id="408172"/>
    <lineage>
        <taxon>unclassified sequences</taxon>
        <taxon>metagenomes</taxon>
        <taxon>ecological metagenomes</taxon>
    </lineage>
</organism>
<dbReference type="GO" id="GO:0017004">
    <property type="term" value="P:cytochrome complex assembly"/>
    <property type="evidence" value="ECO:0007669"/>
    <property type="project" value="InterPro"/>
</dbReference>
<protein>
    <recommendedName>
        <fullName evidence="8">ABC transporter permease</fullName>
    </recommendedName>
</protein>
<evidence type="ECO:0000256" key="1">
    <source>
        <dbReference type="ARBA" id="ARBA00004141"/>
    </source>
</evidence>
<keyword evidence="3 6" id="KW-0812">Transmembrane</keyword>
<dbReference type="AlphaFoldDB" id="A0A381QRA4"/>
<accession>A0A381QRA4</accession>
<evidence type="ECO:0000256" key="2">
    <source>
        <dbReference type="ARBA" id="ARBA00010544"/>
    </source>
</evidence>
<feature type="transmembrane region" description="Helical" evidence="6">
    <location>
        <begin position="53"/>
        <end position="73"/>
    </location>
</feature>
<feature type="transmembrane region" description="Helical" evidence="6">
    <location>
        <begin position="197"/>
        <end position="218"/>
    </location>
</feature>